<name>F0NZY3_WEEVC</name>
<feature type="binding site" evidence="7">
    <location>
        <position position="41"/>
    </location>
    <ligand>
        <name>substrate</name>
    </ligand>
</feature>
<feature type="binding site" evidence="7">
    <location>
        <position position="65"/>
    </location>
    <ligand>
        <name>substrate</name>
    </ligand>
</feature>
<dbReference type="EMBL" id="CP002455">
    <property type="protein sequence ID" value="ADX68407.1"/>
    <property type="molecule type" value="Genomic_DNA"/>
</dbReference>
<dbReference type="GO" id="GO:0004765">
    <property type="term" value="F:shikimate kinase activity"/>
    <property type="evidence" value="ECO:0007669"/>
    <property type="project" value="UniProtKB-UniRule"/>
</dbReference>
<dbReference type="UniPathway" id="UPA00053">
    <property type="reaction ID" value="UER00088"/>
</dbReference>
<evidence type="ECO:0000256" key="1">
    <source>
        <dbReference type="ARBA" id="ARBA00022605"/>
    </source>
</evidence>
<dbReference type="GO" id="GO:0000287">
    <property type="term" value="F:magnesium ion binding"/>
    <property type="evidence" value="ECO:0007669"/>
    <property type="project" value="UniProtKB-UniRule"/>
</dbReference>
<reference evidence="8 9" key="1">
    <citation type="journal article" date="2011" name="Stand. Genomic Sci.">
        <title>Complete genome sequence of Weeksella virosa type strain (9751).</title>
        <authorList>
            <person name="Lang E."/>
            <person name="Teshima H."/>
            <person name="Lucas S."/>
            <person name="Lapidus A."/>
            <person name="Hammon N."/>
            <person name="Deshpande S."/>
            <person name="Nolan M."/>
            <person name="Cheng J.F."/>
            <person name="Pitluck S."/>
            <person name="Liolios K."/>
            <person name="Pagani I."/>
            <person name="Mikhailova N."/>
            <person name="Ivanova N."/>
            <person name="Mavromatis K."/>
            <person name="Pati A."/>
            <person name="Tapia R."/>
            <person name="Han C."/>
            <person name="Goodwin L."/>
            <person name="Chen A."/>
            <person name="Palaniappan K."/>
            <person name="Land M."/>
            <person name="Hauser L."/>
            <person name="Chang Y.J."/>
            <person name="Jeffries C.D."/>
            <person name="Brambilla E.M."/>
            <person name="Kopitz M."/>
            <person name="Rohde M."/>
            <person name="Goker M."/>
            <person name="Tindall B.J."/>
            <person name="Detter J.C."/>
            <person name="Woyke T."/>
            <person name="Bristow J."/>
            <person name="Eisen J.A."/>
            <person name="Markowitz V."/>
            <person name="Hugenholtz P."/>
            <person name="Klenk H.P."/>
            <person name="Kyrpides N.C."/>
        </authorList>
    </citation>
    <scope>NUCLEOTIDE SEQUENCE [LARGE SCALE GENOMIC DNA]</scope>
    <source>
        <strain evidence="9">ATCC 43766 / DSM 16922 / JCM 21250 / NBRC 16016 / NCTC 11634 / CL345/78</strain>
    </source>
</reference>
<feature type="binding site" evidence="7">
    <location>
        <position position="126"/>
    </location>
    <ligand>
        <name>ATP</name>
        <dbReference type="ChEBI" id="CHEBI:30616"/>
    </ligand>
</feature>
<keyword evidence="3 7" id="KW-0547">Nucleotide-binding</keyword>
<dbReference type="eggNOG" id="COG0703">
    <property type="taxonomic scope" value="Bacteria"/>
</dbReference>
<gene>
    <name evidence="7" type="primary">aroK</name>
    <name evidence="8" type="ordered locus">Weevi_1715</name>
</gene>
<comment type="function">
    <text evidence="7">Catalyzes the specific phosphorylation of the 3-hydroxyl group of shikimic acid using ATP as a cosubstrate.</text>
</comment>
<dbReference type="PANTHER" id="PTHR21087">
    <property type="entry name" value="SHIKIMATE KINASE"/>
    <property type="match status" value="1"/>
</dbReference>
<feature type="binding site" evidence="7">
    <location>
        <begin position="19"/>
        <end position="24"/>
    </location>
    <ligand>
        <name>ATP</name>
        <dbReference type="ChEBI" id="CHEBI:30616"/>
    </ligand>
</feature>
<evidence type="ECO:0000256" key="3">
    <source>
        <dbReference type="ARBA" id="ARBA00022741"/>
    </source>
</evidence>
<comment type="cofactor">
    <cofactor evidence="7">
        <name>Mg(2+)</name>
        <dbReference type="ChEBI" id="CHEBI:18420"/>
    </cofactor>
    <text evidence="7">Binds 1 Mg(2+) ion per subunit.</text>
</comment>
<proteinExistence type="inferred from homology"/>
<comment type="pathway">
    <text evidence="7">Metabolic intermediate biosynthesis; chorismate biosynthesis; chorismate from D-erythrose 4-phosphate and phosphoenolpyruvate: step 5/7.</text>
</comment>
<dbReference type="STRING" id="865938.Weevi_1715"/>
<dbReference type="GO" id="GO:0005524">
    <property type="term" value="F:ATP binding"/>
    <property type="evidence" value="ECO:0007669"/>
    <property type="project" value="UniProtKB-UniRule"/>
</dbReference>
<dbReference type="EC" id="2.7.1.71" evidence="7"/>
<dbReference type="AlphaFoldDB" id="F0NZY3"/>
<dbReference type="HOGENOM" id="CLU_057607_4_0_10"/>
<sequence length="185" mass="21655">MHLCKKYIVMNISLIGYMGSGKTTVGKILAKQLGRTFIDLDHFIENAHGRTIPEIFREKGEIGFRKIEREMLENLLQKENIILSLGGGTPAYYNNMHLINQLSHSVYLQTPLNELTERLCKNKEQRPLLLHLEDDELAEYIAKHLFERRAFYEQAHTHFKTQQMDPQDVALLLIEHLRYQKILPK</sequence>
<comment type="catalytic activity">
    <reaction evidence="7">
        <text>shikimate + ATP = 3-phosphoshikimate + ADP + H(+)</text>
        <dbReference type="Rhea" id="RHEA:13121"/>
        <dbReference type="ChEBI" id="CHEBI:15378"/>
        <dbReference type="ChEBI" id="CHEBI:30616"/>
        <dbReference type="ChEBI" id="CHEBI:36208"/>
        <dbReference type="ChEBI" id="CHEBI:145989"/>
        <dbReference type="ChEBI" id="CHEBI:456216"/>
        <dbReference type="EC" id="2.7.1.71"/>
    </reaction>
</comment>
<dbReference type="Gene3D" id="3.40.50.300">
    <property type="entry name" value="P-loop containing nucleotide triphosphate hydrolases"/>
    <property type="match status" value="1"/>
</dbReference>
<evidence type="ECO:0000256" key="2">
    <source>
        <dbReference type="ARBA" id="ARBA00022679"/>
    </source>
</evidence>
<keyword evidence="1 7" id="KW-0028">Amino-acid biosynthesis</keyword>
<organism evidence="8 9">
    <name type="scientific">Weeksella virosa (strain ATCC 43766 / DSM 16922 / JCM 21250 / CCUG 30538 / CDC 9751 / IAM 14551 / NBRC 16016 / NCTC 11634 / CL345/78)</name>
    <dbReference type="NCBI Taxonomy" id="865938"/>
    <lineage>
        <taxon>Bacteria</taxon>
        <taxon>Pseudomonadati</taxon>
        <taxon>Bacteroidota</taxon>
        <taxon>Flavobacteriia</taxon>
        <taxon>Flavobacteriales</taxon>
        <taxon>Weeksellaceae</taxon>
        <taxon>Weeksella</taxon>
    </lineage>
</organism>
<keyword evidence="7" id="KW-0963">Cytoplasm</keyword>
<evidence type="ECO:0000313" key="8">
    <source>
        <dbReference type="EMBL" id="ADX68407.1"/>
    </source>
</evidence>
<dbReference type="GO" id="GO:0009073">
    <property type="term" value="P:aromatic amino acid family biosynthetic process"/>
    <property type="evidence" value="ECO:0007669"/>
    <property type="project" value="UniProtKB-KW"/>
</dbReference>
<accession>F0NZY3</accession>
<evidence type="ECO:0000313" key="9">
    <source>
        <dbReference type="Proteomes" id="UP000008641"/>
    </source>
</evidence>
<dbReference type="SUPFAM" id="SSF52540">
    <property type="entry name" value="P-loop containing nucleoside triphosphate hydrolases"/>
    <property type="match status" value="1"/>
</dbReference>
<comment type="subunit">
    <text evidence="7">Monomer.</text>
</comment>
<dbReference type="GO" id="GO:0008652">
    <property type="term" value="P:amino acid biosynthetic process"/>
    <property type="evidence" value="ECO:0007669"/>
    <property type="project" value="UniProtKB-KW"/>
</dbReference>
<dbReference type="Pfam" id="PF01202">
    <property type="entry name" value="SKI"/>
    <property type="match status" value="1"/>
</dbReference>
<evidence type="ECO:0000256" key="7">
    <source>
        <dbReference type="HAMAP-Rule" id="MF_00109"/>
    </source>
</evidence>
<keyword evidence="7" id="KW-0479">Metal-binding</keyword>
<dbReference type="InterPro" id="IPR000623">
    <property type="entry name" value="Shikimate_kinase/TSH1"/>
</dbReference>
<comment type="caution">
    <text evidence="7">Lacks conserved residue(s) required for the propagation of feature annotation.</text>
</comment>
<reference evidence="9" key="2">
    <citation type="journal article" date="2011" name="Stand. Genomic Sci.">
        <title>Complete genome sequence of Weeksella virosa type strain (9751T).</title>
        <authorList>
            <person name="Lang E."/>
            <person name="Teshima H."/>
            <person name="Lucas S."/>
            <person name="Lapidus A."/>
            <person name="Hammon N."/>
            <person name="Deshpande S."/>
            <person name="Nolan M."/>
            <person name="Cheng J."/>
            <person name="Pitluck S."/>
            <person name="Liolios K."/>
            <person name="Pagani I."/>
            <person name="Mikhailova N."/>
            <person name="Ivanova N."/>
            <person name="Mavromatis K."/>
            <person name="Pati A."/>
            <person name="Tapia R."/>
            <person name="Han C."/>
            <person name="Goodwin L."/>
            <person name="Chen A."/>
            <person name="Palaniappan K."/>
            <person name="Land M."/>
            <person name="Hauser L."/>
            <person name="Chang Y."/>
            <person name="Jeffries C."/>
            <person name="Brambilla E."/>
            <person name="Kopitz M."/>
            <person name="Rohde M."/>
            <person name="Goker M."/>
            <person name="Tindall B."/>
            <person name="Detter J."/>
            <person name="Woyke T."/>
            <person name="Bristow J."/>
            <person name="Eisen J."/>
            <person name="Markowitz V."/>
            <person name="Hugenholtz P."/>
            <person name="Klenk H."/>
            <person name="Kyrpides N."/>
        </authorList>
    </citation>
    <scope>NUCLEOTIDE SEQUENCE [LARGE SCALE GENOMIC DNA]</scope>
    <source>
        <strain evidence="9">ATCC 43766 / DSM 16922 / JCM 21250 / NBRC 16016 / NCTC 11634 / CL345/78</strain>
    </source>
</reference>
<dbReference type="CDD" id="cd00464">
    <property type="entry name" value="SK"/>
    <property type="match status" value="1"/>
</dbReference>
<feature type="binding site" evidence="7">
    <location>
        <position position="87"/>
    </location>
    <ligand>
        <name>substrate</name>
    </ligand>
</feature>
<evidence type="ECO:0000256" key="4">
    <source>
        <dbReference type="ARBA" id="ARBA00022777"/>
    </source>
</evidence>
<evidence type="ECO:0000256" key="5">
    <source>
        <dbReference type="ARBA" id="ARBA00022840"/>
    </source>
</evidence>
<protein>
    <recommendedName>
        <fullName evidence="7">Shikimate kinase</fullName>
        <shortName evidence="7">SK</shortName>
        <ecNumber evidence="7">2.7.1.71</ecNumber>
    </recommendedName>
</protein>
<keyword evidence="2 7" id="KW-0808">Transferase</keyword>
<dbReference type="PANTHER" id="PTHR21087:SF16">
    <property type="entry name" value="SHIKIMATE KINASE 1, CHLOROPLASTIC"/>
    <property type="match status" value="1"/>
</dbReference>
<feature type="binding site" evidence="7">
    <location>
        <position position="23"/>
    </location>
    <ligand>
        <name>Mg(2+)</name>
        <dbReference type="ChEBI" id="CHEBI:18420"/>
    </ligand>
</feature>
<dbReference type="GO" id="GO:0009423">
    <property type="term" value="P:chorismate biosynthetic process"/>
    <property type="evidence" value="ECO:0007669"/>
    <property type="project" value="UniProtKB-UniRule"/>
</dbReference>
<keyword evidence="5 7" id="KW-0067">ATP-binding</keyword>
<evidence type="ECO:0000256" key="6">
    <source>
        <dbReference type="ARBA" id="ARBA00023141"/>
    </source>
</evidence>
<dbReference type="GO" id="GO:0005829">
    <property type="term" value="C:cytosol"/>
    <property type="evidence" value="ECO:0007669"/>
    <property type="project" value="TreeGrafter"/>
</dbReference>
<keyword evidence="9" id="KW-1185">Reference proteome</keyword>
<dbReference type="KEGG" id="wvi:Weevi_1715"/>
<comment type="similarity">
    <text evidence="7">Belongs to the shikimate kinase family.</text>
</comment>
<feature type="binding site" evidence="7">
    <location>
        <position position="148"/>
    </location>
    <ligand>
        <name>substrate</name>
    </ligand>
</feature>
<keyword evidence="4 7" id="KW-0418">Kinase</keyword>
<dbReference type="HAMAP" id="MF_00109">
    <property type="entry name" value="Shikimate_kinase"/>
    <property type="match status" value="1"/>
</dbReference>
<dbReference type="PRINTS" id="PR01100">
    <property type="entry name" value="SHIKIMTKNASE"/>
</dbReference>
<comment type="subcellular location">
    <subcellularLocation>
        <location evidence="7">Cytoplasm</location>
    </subcellularLocation>
</comment>
<keyword evidence="6 7" id="KW-0057">Aromatic amino acid biosynthesis</keyword>
<keyword evidence="7" id="KW-0460">Magnesium</keyword>
<dbReference type="Proteomes" id="UP000008641">
    <property type="component" value="Chromosome"/>
</dbReference>
<dbReference type="InterPro" id="IPR027417">
    <property type="entry name" value="P-loop_NTPase"/>
</dbReference>
<dbReference type="InterPro" id="IPR031322">
    <property type="entry name" value="Shikimate/glucono_kinase"/>
</dbReference>